<reference evidence="1" key="2">
    <citation type="submission" date="2022-10" db="EMBL/GenBank/DDBJ databases">
        <authorList>
            <consortium name="ENA_rothamsted_submissions"/>
            <consortium name="culmorum"/>
            <person name="King R."/>
        </authorList>
    </citation>
    <scope>NUCLEOTIDE SEQUENCE</scope>
</reference>
<accession>A0A9N9WE29</accession>
<gene>
    <name evidence="1" type="ORF">DIATSA_LOCUS6982</name>
</gene>
<dbReference type="Pfam" id="PF06757">
    <property type="entry name" value="Ins_allergen_rp"/>
    <property type="match status" value="1"/>
</dbReference>
<evidence type="ECO:0000313" key="1">
    <source>
        <dbReference type="EMBL" id="CAG9789234.1"/>
    </source>
</evidence>
<evidence type="ECO:0000313" key="2">
    <source>
        <dbReference type="Proteomes" id="UP001153714"/>
    </source>
</evidence>
<dbReference type="Proteomes" id="UP001153714">
    <property type="component" value="Chromosome 2"/>
</dbReference>
<evidence type="ECO:0008006" key="3">
    <source>
        <dbReference type="Google" id="ProtNLM"/>
    </source>
</evidence>
<dbReference type="OrthoDB" id="7882129at2759"/>
<dbReference type="EMBL" id="OU893333">
    <property type="protein sequence ID" value="CAG9789234.1"/>
    <property type="molecule type" value="Genomic_DNA"/>
</dbReference>
<sequence>MFGVTKKKPLLEVTGDQVNMKFLVVVLALTSVVLTAPQPKKIFHENYEDFLDLIEERVGDQISVLMTQYIQNQEFVDTLTYLSSVDFKNLVYEMEDLPEFRAVLNYLETHSIDIMFFIDYFNEILENPEARMRTSRQEPSGQDFNSFLRDVIALFPKAELAALYDQKMADDEDFRAAMEGLNSEEWDQVFEALWDSEIFQAEVKALAENGVDIEVLLDQLVAIFGQDFE</sequence>
<dbReference type="PANTHER" id="PTHR21163">
    <property type="entry name" value="PROTEIN G12"/>
    <property type="match status" value="1"/>
</dbReference>
<protein>
    <recommendedName>
        <fullName evidence="3">Single domain major allergen protein</fullName>
    </recommendedName>
</protein>
<reference evidence="1" key="1">
    <citation type="submission" date="2021-12" db="EMBL/GenBank/DDBJ databases">
        <authorList>
            <person name="King R."/>
        </authorList>
    </citation>
    <scope>NUCLEOTIDE SEQUENCE</scope>
</reference>
<dbReference type="AlphaFoldDB" id="A0A9N9WE29"/>
<dbReference type="PANTHER" id="PTHR21163:SF0">
    <property type="entry name" value="GH08205P-RELATED"/>
    <property type="match status" value="1"/>
</dbReference>
<keyword evidence="2" id="KW-1185">Reference proteome</keyword>
<proteinExistence type="predicted"/>
<dbReference type="InterPro" id="IPR010629">
    <property type="entry name" value="Ins_allergen"/>
</dbReference>
<organism evidence="1 2">
    <name type="scientific">Diatraea saccharalis</name>
    <name type="common">sugarcane borer</name>
    <dbReference type="NCBI Taxonomy" id="40085"/>
    <lineage>
        <taxon>Eukaryota</taxon>
        <taxon>Metazoa</taxon>
        <taxon>Ecdysozoa</taxon>
        <taxon>Arthropoda</taxon>
        <taxon>Hexapoda</taxon>
        <taxon>Insecta</taxon>
        <taxon>Pterygota</taxon>
        <taxon>Neoptera</taxon>
        <taxon>Endopterygota</taxon>
        <taxon>Lepidoptera</taxon>
        <taxon>Glossata</taxon>
        <taxon>Ditrysia</taxon>
        <taxon>Pyraloidea</taxon>
        <taxon>Crambidae</taxon>
        <taxon>Crambinae</taxon>
        <taxon>Diatraea</taxon>
    </lineage>
</organism>
<name>A0A9N9WE29_9NEOP</name>